<accession>A0A6N7W3P4</accession>
<dbReference type="AlphaFoldDB" id="A0A6N7W3P4"/>
<dbReference type="Pfam" id="PF09823">
    <property type="entry name" value="DUF2357"/>
    <property type="match status" value="1"/>
</dbReference>
<evidence type="ECO:0000259" key="1">
    <source>
        <dbReference type="Pfam" id="PF09823"/>
    </source>
</evidence>
<name>A0A6N7W3P4_ACIFE</name>
<dbReference type="EMBL" id="VULN01000025">
    <property type="protein sequence ID" value="MSS83133.1"/>
    <property type="molecule type" value="Genomic_DNA"/>
</dbReference>
<dbReference type="OrthoDB" id="11970at2"/>
<dbReference type="Proteomes" id="UP000441455">
    <property type="component" value="Unassembled WGS sequence"/>
</dbReference>
<reference evidence="2 3" key="1">
    <citation type="submission" date="2019-08" db="EMBL/GenBank/DDBJ databases">
        <title>In-depth cultivation of the pig gut microbiome towards novel bacterial diversity and tailored functional studies.</title>
        <authorList>
            <person name="Wylensek D."/>
            <person name="Hitch T.C.A."/>
            <person name="Clavel T."/>
        </authorList>
    </citation>
    <scope>NUCLEOTIDE SEQUENCE [LARGE SCALE GENOMIC DNA]</scope>
    <source>
        <strain evidence="2 3">WCA-389-WT-5B</strain>
    </source>
</reference>
<evidence type="ECO:0000313" key="2">
    <source>
        <dbReference type="EMBL" id="MSS83133.1"/>
    </source>
</evidence>
<dbReference type="InterPro" id="IPR007505">
    <property type="entry name" value="PDDEXK_7"/>
</dbReference>
<comment type="caution">
    <text evidence="2">The sequence shown here is derived from an EMBL/GenBank/DDBJ whole genome shotgun (WGS) entry which is preliminary data.</text>
</comment>
<dbReference type="RefSeq" id="WP_154488754.1">
    <property type="nucleotide sequence ID" value="NZ_VULN01000025.1"/>
</dbReference>
<dbReference type="Pfam" id="PF04411">
    <property type="entry name" value="PDDEXK_7"/>
    <property type="match status" value="1"/>
</dbReference>
<feature type="domain" description="DUF2357" evidence="1">
    <location>
        <begin position="117"/>
        <end position="360"/>
    </location>
</feature>
<protein>
    <submittedName>
        <fullName evidence="2">DUF2357 domain-containing protein</fullName>
    </submittedName>
</protein>
<proteinExistence type="predicted"/>
<sequence>MGSLHTGSEELVFIQTPQVTVTVKGRALYPRAAVLGTEEDTACFEVSCREEPEEVRFLGEKKEPGTGKMPVKPVFYEQTHYELVIENRGNGEMTFRHASPAIRECITPVGSSGRLLTGVVDFGSDIGYSDFVICLDGQEYLRFTVEVFPEKISYRKDYLAIVADVTEELYSLIFDFLKRTYSGWGQQGKRRGSAVEFYGVICQIFEGYLRALDRILRQPHHELQTVHRVMQGYKARRTDRQTLRWLERHPGAGVRQGEKVLARKVLALEKRSTCDTRENRLTRAMVDSTIRRMRDFRERVQALGRDGTGEVTERIDGMLGQLDWRVRRSFLGNLEETGGGTGMSLVFSMAPGYRELYKYYLMLERGLDVTGDVFRMSVKDLAQLYEYWCFIKLNRLLKEKYQLVSQDIIHTEGSRLFVTLVKGRGSQVDYLDPVTGEAIALRYNPARRDLPTVPQKPDNVLTLVKKSLDSGEMTCRYVFDAKYRIDPALPGSYYYNVIGHTPGPKEEDINTMHRYRDAIVCEAGEEVFRRTMFGAYVLFPYGNEEEYRHHKFYRSIEKVNIGGLPFLPSATELVEQRLTELVDDSPETALEETVLPAGIEEKLARVDWSRRDVLVGTMKDGRQLDACLEGRFYYIPASRLGEQNLPIRYVALYQSKRIFGDRSGIRYYGEVIRTEQVKRREIREIPKDSDEPYYRFAVKEWKRLERPIGVREMGPRVQVMTNLFLLLHSREVPDLLIRSEEEYRLYTELRRLTGDRLEETDDGPLCCRWQNCLLDGRGGKLRLIRDGKIVLAVDKEKFLRHPGRVFRGIRDRAR</sequence>
<dbReference type="InterPro" id="IPR018633">
    <property type="entry name" value="DUF2357"/>
</dbReference>
<organism evidence="2 3">
    <name type="scientific">Acidaminococcus fermentans</name>
    <dbReference type="NCBI Taxonomy" id="905"/>
    <lineage>
        <taxon>Bacteria</taxon>
        <taxon>Bacillati</taxon>
        <taxon>Bacillota</taxon>
        <taxon>Negativicutes</taxon>
        <taxon>Acidaminococcales</taxon>
        <taxon>Acidaminococcaceae</taxon>
        <taxon>Acidaminococcus</taxon>
    </lineage>
</organism>
<gene>
    <name evidence="2" type="ORF">FX155_11110</name>
</gene>
<evidence type="ECO:0000313" key="3">
    <source>
        <dbReference type="Proteomes" id="UP000441455"/>
    </source>
</evidence>